<dbReference type="Gramene" id="Tc06v2_t007920.1">
    <property type="protein sequence ID" value="Tc06v2_p007920.1"/>
    <property type="gene ID" value="Tc06v2_g007920"/>
</dbReference>
<accession>A0AB32UZ45</accession>
<dbReference type="PANTHER" id="PTHR24186:SF38">
    <property type="entry name" value="ANKYRIN REPEAT FAMILY PROTEIN"/>
    <property type="match status" value="1"/>
</dbReference>
<feature type="transmembrane region" description="Helical" evidence="9">
    <location>
        <begin position="654"/>
        <end position="675"/>
    </location>
</feature>
<dbReference type="InterPro" id="IPR002110">
    <property type="entry name" value="Ankyrin_rpt"/>
</dbReference>
<evidence type="ECO:0000256" key="7">
    <source>
        <dbReference type="PROSITE-ProRule" id="PRU00023"/>
    </source>
</evidence>
<dbReference type="InterPro" id="IPR026961">
    <property type="entry name" value="PGG_dom"/>
</dbReference>
<dbReference type="SMART" id="SM00248">
    <property type="entry name" value="ANK"/>
    <property type="match status" value="8"/>
</dbReference>
<evidence type="ECO:0000256" key="8">
    <source>
        <dbReference type="SAM" id="MobiDB-lite"/>
    </source>
</evidence>
<dbReference type="KEGG" id="tcc:18595993"/>
<feature type="repeat" description="ANK" evidence="7">
    <location>
        <begin position="38"/>
        <end position="70"/>
    </location>
</feature>
<feature type="transmembrane region" description="Helical" evidence="9">
    <location>
        <begin position="622"/>
        <end position="642"/>
    </location>
</feature>
<dbReference type="RefSeq" id="XP_007024264.2">
    <property type="nucleotide sequence ID" value="XM_007024202.2"/>
</dbReference>
<dbReference type="SUPFAM" id="SSF48403">
    <property type="entry name" value="Ankyrin repeat"/>
    <property type="match status" value="1"/>
</dbReference>
<evidence type="ECO:0000256" key="4">
    <source>
        <dbReference type="ARBA" id="ARBA00022989"/>
    </source>
</evidence>
<feature type="transmembrane region" description="Helical" evidence="9">
    <location>
        <begin position="540"/>
        <end position="559"/>
    </location>
</feature>
<feature type="region of interest" description="Disordered" evidence="8">
    <location>
        <begin position="469"/>
        <end position="494"/>
    </location>
</feature>
<feature type="domain" description="PGG" evidence="10">
    <location>
        <begin position="534"/>
        <end position="641"/>
    </location>
</feature>
<feature type="repeat" description="ANK" evidence="7">
    <location>
        <begin position="208"/>
        <end position="230"/>
    </location>
</feature>
<reference evidence="11" key="1">
    <citation type="journal article" date="1997" name="Nucleic Acids Res.">
        <title>tRNAscan-SE: a program for improved detection of transfer RNA genes in genomic sequence.</title>
        <authorList>
            <person name="Lowe T.M."/>
            <person name="Eddy S.R."/>
        </authorList>
    </citation>
    <scope>NUCLEOTIDE SEQUENCE [LARGE SCALE GENOMIC DNA]</scope>
    <source>
        <strain evidence="11">r\B97-61/B2</strain>
    </source>
</reference>
<dbReference type="AlphaFoldDB" id="A0AB32UZ45"/>
<reference evidence="12" key="2">
    <citation type="submission" date="2025-08" db="UniProtKB">
        <authorList>
            <consortium name="RefSeq"/>
        </authorList>
    </citation>
    <scope>IDENTIFICATION</scope>
</reference>
<name>A0AB32UZ45_THECC</name>
<keyword evidence="5 7" id="KW-0040">ANK repeat</keyword>
<dbReference type="Proteomes" id="UP000694886">
    <property type="component" value="Chromosome 6"/>
</dbReference>
<evidence type="ECO:0000256" key="9">
    <source>
        <dbReference type="SAM" id="Phobius"/>
    </source>
</evidence>
<keyword evidence="4 9" id="KW-1133">Transmembrane helix</keyword>
<dbReference type="Gene3D" id="1.25.40.20">
    <property type="entry name" value="Ankyrin repeat-containing domain"/>
    <property type="match status" value="3"/>
</dbReference>
<feature type="repeat" description="ANK" evidence="7">
    <location>
        <begin position="72"/>
        <end position="96"/>
    </location>
</feature>
<evidence type="ECO:0000256" key="3">
    <source>
        <dbReference type="ARBA" id="ARBA00022737"/>
    </source>
</evidence>
<dbReference type="InterPro" id="IPR036770">
    <property type="entry name" value="Ankyrin_rpt-contain_sf"/>
</dbReference>
<dbReference type="Pfam" id="PF00023">
    <property type="entry name" value="Ank"/>
    <property type="match status" value="1"/>
</dbReference>
<protein>
    <submittedName>
        <fullName evidence="12">Ankyrin repeat-containing protein At3g12360</fullName>
    </submittedName>
</protein>
<dbReference type="GO" id="GO:0016020">
    <property type="term" value="C:membrane"/>
    <property type="evidence" value="ECO:0007669"/>
    <property type="project" value="UniProtKB-SubCell"/>
</dbReference>
<evidence type="ECO:0000256" key="2">
    <source>
        <dbReference type="ARBA" id="ARBA00022692"/>
    </source>
</evidence>
<dbReference type="Pfam" id="PF12796">
    <property type="entry name" value="Ank_2"/>
    <property type="match status" value="3"/>
</dbReference>
<gene>
    <name evidence="12" type="primary">LOC18595993</name>
</gene>
<proteinExistence type="predicted"/>
<organism evidence="11 12">
    <name type="scientific">Theobroma cacao</name>
    <name type="common">Cacao</name>
    <name type="synonym">Cocoa</name>
    <dbReference type="NCBI Taxonomy" id="3641"/>
    <lineage>
        <taxon>Eukaryota</taxon>
        <taxon>Viridiplantae</taxon>
        <taxon>Streptophyta</taxon>
        <taxon>Embryophyta</taxon>
        <taxon>Tracheophyta</taxon>
        <taxon>Spermatophyta</taxon>
        <taxon>Magnoliopsida</taxon>
        <taxon>eudicotyledons</taxon>
        <taxon>Gunneridae</taxon>
        <taxon>Pentapetalae</taxon>
        <taxon>rosids</taxon>
        <taxon>malvids</taxon>
        <taxon>Malvales</taxon>
        <taxon>Malvaceae</taxon>
        <taxon>Byttnerioideae</taxon>
        <taxon>Theobroma</taxon>
    </lineage>
</organism>
<dbReference type="Pfam" id="PF13962">
    <property type="entry name" value="PGG"/>
    <property type="match status" value="1"/>
</dbReference>
<evidence type="ECO:0000313" key="11">
    <source>
        <dbReference type="Proteomes" id="UP000694886"/>
    </source>
</evidence>
<feature type="compositionally biased region" description="Basic and acidic residues" evidence="8">
    <location>
        <begin position="387"/>
        <end position="397"/>
    </location>
</feature>
<dbReference type="PROSITE" id="PS50088">
    <property type="entry name" value="ANK_REPEAT"/>
    <property type="match status" value="5"/>
</dbReference>
<evidence type="ECO:0000256" key="5">
    <source>
        <dbReference type="ARBA" id="ARBA00023043"/>
    </source>
</evidence>
<dbReference type="PANTHER" id="PTHR24186">
    <property type="entry name" value="PROTEIN PHOSPHATASE 1 REGULATORY SUBUNIT"/>
    <property type="match status" value="1"/>
</dbReference>
<feature type="region of interest" description="Disordered" evidence="8">
    <location>
        <begin position="380"/>
        <end position="413"/>
    </location>
</feature>
<dbReference type="PROSITE" id="PS50297">
    <property type="entry name" value="ANK_REP_REGION"/>
    <property type="match status" value="5"/>
</dbReference>
<evidence type="ECO:0000256" key="6">
    <source>
        <dbReference type="ARBA" id="ARBA00023136"/>
    </source>
</evidence>
<keyword evidence="6 9" id="KW-0472">Membrane</keyword>
<evidence type="ECO:0000256" key="1">
    <source>
        <dbReference type="ARBA" id="ARBA00004141"/>
    </source>
</evidence>
<comment type="subcellular location">
    <subcellularLocation>
        <location evidence="1">Membrane</location>
        <topology evidence="1">Multi-pass membrane protein</topology>
    </subcellularLocation>
</comment>
<evidence type="ECO:0000259" key="10">
    <source>
        <dbReference type="Pfam" id="PF13962"/>
    </source>
</evidence>
<keyword evidence="3" id="KW-0677">Repeat</keyword>
<dbReference type="GeneID" id="18595993"/>
<feature type="repeat" description="ANK" evidence="7">
    <location>
        <begin position="140"/>
        <end position="162"/>
    </location>
</feature>
<sequence>MPKEMDPKLLEAIARNYRHSFSSLVRKKKGILERRDPSSNTALHLAARFGHADLVKEIVKLCPDLVLSENERQETPLHEACRQGNAEVITLLFESNPVAATKFNNENQSPFLLACRNGHLNVVKLMLRESWLMEFEEDRVDSTPLHVAVSGGHINIINELLRVRPHFARKTNKKGLSPLHYASSRGHLETTKLLLSHDPDLALQYDIDGHTPLHLAAINGYMTILEAFLSSSPTSIGYLTRDGETVFHLAIRFGKYNAFLFLARFFNFTNLLRRQDGFGNTILHLAVLRENYQSVKYIIDTTAVDINHQNLKGYTALDILEHSGVDAENKQLKALLQRAGGKSSKEFSPLTPDIKQINPSMVTLENPRDEIQEKELKVFHPGLDSRSVGEHPKDSKPSIEPSVHLATSSTAPNSTEKFLKSQFAGSLPQSWKERMVLPTQWHQRKHLSKSCGHLSALSTIEASRKDLHEHGYGEKSNVQEEGELSEPESSKEEQDKLRNLWQLKCASERHRKELSKLHRSRQHKQYEMHREAALNARNTIILVAMLIATVTFAAGINPPGGVYQEGPLKGKSTVGRTKAFKVFMISNYIALFTSLGIVVALVSIIPFQRKQLMRLILITHKLLWVSLSFTTTAFISGTWVVMPQGRDCGWIVEFLLAASVGSLGILFIYLGVALSRHRRRKLRWREEKDKKKETVVDAAIEGKNRSQCSIFDSISENQSELSQSTNSDVDSSTSLGYHAY</sequence>
<evidence type="ECO:0000313" key="12">
    <source>
        <dbReference type="RefSeq" id="XP_007024264.2"/>
    </source>
</evidence>
<feature type="transmembrane region" description="Helical" evidence="9">
    <location>
        <begin position="579"/>
        <end position="602"/>
    </location>
</feature>
<keyword evidence="2 9" id="KW-0812">Transmembrane</keyword>
<feature type="region of interest" description="Disordered" evidence="8">
    <location>
        <begin position="719"/>
        <end position="740"/>
    </location>
</feature>
<feature type="repeat" description="ANK" evidence="7">
    <location>
        <begin position="174"/>
        <end position="206"/>
    </location>
</feature>